<evidence type="ECO:0000256" key="1">
    <source>
        <dbReference type="SAM" id="SignalP"/>
    </source>
</evidence>
<evidence type="ECO:0008006" key="4">
    <source>
        <dbReference type="Google" id="ProtNLM"/>
    </source>
</evidence>
<reference evidence="2" key="2">
    <citation type="journal article" date="2023" name="IMA Fungus">
        <title>Comparative genomic study of the Penicillium genus elucidates a diverse pangenome and 15 lateral gene transfer events.</title>
        <authorList>
            <person name="Petersen C."/>
            <person name="Sorensen T."/>
            <person name="Nielsen M.R."/>
            <person name="Sondergaard T.E."/>
            <person name="Sorensen J.L."/>
            <person name="Fitzpatrick D.A."/>
            <person name="Frisvad J.C."/>
            <person name="Nielsen K.L."/>
        </authorList>
    </citation>
    <scope>NUCLEOTIDE SEQUENCE</scope>
    <source>
        <strain evidence="2">IBT 30069</strain>
    </source>
</reference>
<reference evidence="2" key="1">
    <citation type="submission" date="2022-11" db="EMBL/GenBank/DDBJ databases">
        <authorList>
            <person name="Petersen C."/>
        </authorList>
    </citation>
    <scope>NUCLEOTIDE SEQUENCE</scope>
    <source>
        <strain evidence="2">IBT 30069</strain>
    </source>
</reference>
<keyword evidence="1" id="KW-0732">Signal</keyword>
<proteinExistence type="predicted"/>
<comment type="caution">
    <text evidence="2">The sequence shown here is derived from an EMBL/GenBank/DDBJ whole genome shotgun (WGS) entry which is preliminary data.</text>
</comment>
<evidence type="ECO:0000313" key="3">
    <source>
        <dbReference type="Proteomes" id="UP001149165"/>
    </source>
</evidence>
<feature type="chain" id="PRO_5040964046" description="Secreted protein" evidence="1">
    <location>
        <begin position="25"/>
        <end position="129"/>
    </location>
</feature>
<dbReference type="EMBL" id="JAPQKH010000001">
    <property type="protein sequence ID" value="KAJ5116932.1"/>
    <property type="molecule type" value="Genomic_DNA"/>
</dbReference>
<dbReference type="Proteomes" id="UP001149165">
    <property type="component" value="Unassembled WGS sequence"/>
</dbReference>
<keyword evidence="3" id="KW-1185">Reference proteome</keyword>
<organism evidence="2 3">
    <name type="scientific">Penicillium angulare</name>
    <dbReference type="NCBI Taxonomy" id="116970"/>
    <lineage>
        <taxon>Eukaryota</taxon>
        <taxon>Fungi</taxon>
        <taxon>Dikarya</taxon>
        <taxon>Ascomycota</taxon>
        <taxon>Pezizomycotina</taxon>
        <taxon>Eurotiomycetes</taxon>
        <taxon>Eurotiomycetidae</taxon>
        <taxon>Eurotiales</taxon>
        <taxon>Aspergillaceae</taxon>
        <taxon>Penicillium</taxon>
    </lineage>
</organism>
<protein>
    <recommendedName>
        <fullName evidence="4">Secreted protein</fullName>
    </recommendedName>
</protein>
<dbReference type="AlphaFoldDB" id="A0A9W9GE39"/>
<evidence type="ECO:0000313" key="2">
    <source>
        <dbReference type="EMBL" id="KAJ5116932.1"/>
    </source>
</evidence>
<feature type="signal peptide" evidence="1">
    <location>
        <begin position="1"/>
        <end position="24"/>
    </location>
</feature>
<accession>A0A9W9GE39</accession>
<gene>
    <name evidence="2" type="ORF">N7456_001280</name>
</gene>
<sequence length="129" mass="13915">MPPFFTRVIAPLATSSILITPMVAADGCYSGGPTWNGVATSAEITTVLGNVCYGFEGVFISGEEKTVCTPVASGGSINWAVKNNEETTRFLSWTDCITNMETEIKNCPYGSVQVHDNFRFKDDPNSESC</sequence>
<name>A0A9W9GE39_9EURO</name>